<gene>
    <name evidence="1" type="ORF">Tco_0857685</name>
</gene>
<reference evidence="1" key="1">
    <citation type="journal article" date="2022" name="Int. J. Mol. Sci.">
        <title>Draft Genome of Tanacetum Coccineum: Genomic Comparison of Closely Related Tanacetum-Family Plants.</title>
        <authorList>
            <person name="Yamashiro T."/>
            <person name="Shiraishi A."/>
            <person name="Nakayama K."/>
            <person name="Satake H."/>
        </authorList>
    </citation>
    <scope>NUCLEOTIDE SEQUENCE</scope>
</reference>
<keyword evidence="2" id="KW-1185">Reference proteome</keyword>
<evidence type="ECO:0000313" key="1">
    <source>
        <dbReference type="EMBL" id="GJT10643.1"/>
    </source>
</evidence>
<accession>A0ABQ5B805</accession>
<protein>
    <submittedName>
        <fullName evidence="1">Uncharacterized protein</fullName>
    </submittedName>
</protein>
<name>A0ABQ5B805_9ASTR</name>
<evidence type="ECO:0000313" key="2">
    <source>
        <dbReference type="Proteomes" id="UP001151760"/>
    </source>
</evidence>
<organism evidence="1 2">
    <name type="scientific">Tanacetum coccineum</name>
    <dbReference type="NCBI Taxonomy" id="301880"/>
    <lineage>
        <taxon>Eukaryota</taxon>
        <taxon>Viridiplantae</taxon>
        <taxon>Streptophyta</taxon>
        <taxon>Embryophyta</taxon>
        <taxon>Tracheophyta</taxon>
        <taxon>Spermatophyta</taxon>
        <taxon>Magnoliopsida</taxon>
        <taxon>eudicotyledons</taxon>
        <taxon>Gunneridae</taxon>
        <taxon>Pentapetalae</taxon>
        <taxon>asterids</taxon>
        <taxon>campanulids</taxon>
        <taxon>Asterales</taxon>
        <taxon>Asteraceae</taxon>
        <taxon>Asteroideae</taxon>
        <taxon>Anthemideae</taxon>
        <taxon>Anthemidinae</taxon>
        <taxon>Tanacetum</taxon>
    </lineage>
</organism>
<comment type="caution">
    <text evidence="1">The sequence shown here is derived from an EMBL/GenBank/DDBJ whole genome shotgun (WGS) entry which is preliminary data.</text>
</comment>
<sequence>MAARVRHASLDFSYGHAPRSGVEEEQKIHLLSHTAGHLLPNRLDLETTSHLLFSCSLARQVRIKVNRWWELADHVIHSYEE</sequence>
<reference evidence="1" key="2">
    <citation type="submission" date="2022-01" db="EMBL/GenBank/DDBJ databases">
        <authorList>
            <person name="Yamashiro T."/>
            <person name="Shiraishi A."/>
            <person name="Satake H."/>
            <person name="Nakayama K."/>
        </authorList>
    </citation>
    <scope>NUCLEOTIDE SEQUENCE</scope>
</reference>
<dbReference type="EMBL" id="BQNB010013004">
    <property type="protein sequence ID" value="GJT10643.1"/>
    <property type="molecule type" value="Genomic_DNA"/>
</dbReference>
<dbReference type="Proteomes" id="UP001151760">
    <property type="component" value="Unassembled WGS sequence"/>
</dbReference>
<proteinExistence type="predicted"/>